<accession>A0A0L0G344</accession>
<proteinExistence type="predicted"/>
<feature type="signal peptide" evidence="1">
    <location>
        <begin position="1"/>
        <end position="18"/>
    </location>
</feature>
<feature type="chain" id="PRO_5005539164" evidence="1">
    <location>
        <begin position="19"/>
        <end position="400"/>
    </location>
</feature>
<keyword evidence="3" id="KW-1185">Reference proteome</keyword>
<dbReference type="GeneID" id="25904962"/>
<name>A0A0L0G344_9EUKA</name>
<organism evidence="2 3">
    <name type="scientific">Sphaeroforma arctica JP610</name>
    <dbReference type="NCBI Taxonomy" id="667725"/>
    <lineage>
        <taxon>Eukaryota</taxon>
        <taxon>Ichthyosporea</taxon>
        <taxon>Ichthyophonida</taxon>
        <taxon>Sphaeroforma</taxon>
    </lineage>
</organism>
<evidence type="ECO:0000313" key="2">
    <source>
        <dbReference type="EMBL" id="KNC83279.1"/>
    </source>
</evidence>
<sequence>MKLFQTLAFVALATFAIADVQLENSAIRDDVAVEPPLDLKNMNTMDLVNKAIDESEDSVSYLMKLGPVKELTTAGCLIPLMPLGMKVPLFTQCLSRVNEKQGFALDECQKEIYEILEAFQVFYDKNERKCGKIVQTWFKKTIIDVDLDNIMDHLARELFTCKGEDKSACHEKTKSVFARILATVWQDISFLKDEGMSVVQPLMSLLPRVQTFAVCMNDQPLIIDELDASQKDRYLRAGAQINSILKELDSFSGALVYLGMGDMAQKLFNIPFEDLNDVRKCKEDGKVMLERVGDTIKNEQTKDFLALILKTVPVLSLAGFKSLINEVPTMVADITDVTDALFFNWESKTELLSIMDDFGTKLIGLAKMMQPGFMIKEGCDGEIVIVNGERNCVRDESELQ</sequence>
<keyword evidence="1" id="KW-0732">Signal</keyword>
<dbReference type="EMBL" id="KQ241847">
    <property type="protein sequence ID" value="KNC83279.1"/>
    <property type="molecule type" value="Genomic_DNA"/>
</dbReference>
<dbReference type="RefSeq" id="XP_014157181.1">
    <property type="nucleotide sequence ID" value="XM_014301706.1"/>
</dbReference>
<dbReference type="Proteomes" id="UP000054560">
    <property type="component" value="Unassembled WGS sequence"/>
</dbReference>
<evidence type="ECO:0000256" key="1">
    <source>
        <dbReference type="SAM" id="SignalP"/>
    </source>
</evidence>
<protein>
    <submittedName>
        <fullName evidence="2">Uncharacterized protein</fullName>
    </submittedName>
</protein>
<reference evidence="2 3" key="1">
    <citation type="submission" date="2011-02" db="EMBL/GenBank/DDBJ databases">
        <title>The Genome Sequence of Sphaeroforma arctica JP610.</title>
        <authorList>
            <consortium name="The Broad Institute Genome Sequencing Platform"/>
            <person name="Russ C."/>
            <person name="Cuomo C."/>
            <person name="Young S.K."/>
            <person name="Zeng Q."/>
            <person name="Gargeya S."/>
            <person name="Alvarado L."/>
            <person name="Berlin A."/>
            <person name="Chapman S.B."/>
            <person name="Chen Z."/>
            <person name="Freedman E."/>
            <person name="Gellesch M."/>
            <person name="Goldberg J."/>
            <person name="Griggs A."/>
            <person name="Gujja S."/>
            <person name="Heilman E."/>
            <person name="Heiman D."/>
            <person name="Howarth C."/>
            <person name="Mehta T."/>
            <person name="Neiman D."/>
            <person name="Pearson M."/>
            <person name="Roberts A."/>
            <person name="Saif S."/>
            <person name="Shea T."/>
            <person name="Shenoy N."/>
            <person name="Sisk P."/>
            <person name="Stolte C."/>
            <person name="Sykes S."/>
            <person name="White J."/>
            <person name="Yandava C."/>
            <person name="Burger G."/>
            <person name="Gray M.W."/>
            <person name="Holland P.W.H."/>
            <person name="King N."/>
            <person name="Lang F.B.F."/>
            <person name="Roger A.J."/>
            <person name="Ruiz-Trillo I."/>
            <person name="Haas B."/>
            <person name="Nusbaum C."/>
            <person name="Birren B."/>
        </authorList>
    </citation>
    <scope>NUCLEOTIDE SEQUENCE [LARGE SCALE GENOMIC DNA]</scope>
    <source>
        <strain evidence="2 3">JP610</strain>
    </source>
</reference>
<dbReference type="AlphaFoldDB" id="A0A0L0G344"/>
<evidence type="ECO:0000313" key="3">
    <source>
        <dbReference type="Proteomes" id="UP000054560"/>
    </source>
</evidence>
<gene>
    <name evidence="2" type="ORF">SARC_04458</name>
</gene>